<reference evidence="2 3" key="1">
    <citation type="journal article" date="2010" name="Nature">
        <title>Genome sequencing and analysis of the model grass Brachypodium distachyon.</title>
        <authorList>
            <consortium name="International Brachypodium Initiative"/>
        </authorList>
    </citation>
    <scope>NUCLEOTIDE SEQUENCE [LARGE SCALE GENOMIC DNA]</scope>
    <source>
        <strain evidence="2 3">Bd21</strain>
    </source>
</reference>
<dbReference type="InParanoid" id="A0A0Q3JQ70"/>
<evidence type="ECO:0008006" key="5">
    <source>
        <dbReference type="Google" id="ProtNLM"/>
    </source>
</evidence>
<evidence type="ECO:0000313" key="3">
    <source>
        <dbReference type="EnsemblPlants" id="KQK00713"/>
    </source>
</evidence>
<dbReference type="Proteomes" id="UP000008810">
    <property type="component" value="Chromosome 3"/>
</dbReference>
<proteinExistence type="predicted"/>
<dbReference type="Gramene" id="KQK00713">
    <property type="protein sequence ID" value="KQK00713"/>
    <property type="gene ID" value="BRADI_3g51362v3"/>
</dbReference>
<evidence type="ECO:0000256" key="1">
    <source>
        <dbReference type="SAM" id="SignalP"/>
    </source>
</evidence>
<accession>A0A0Q3JQ70</accession>
<organism evidence="2">
    <name type="scientific">Brachypodium distachyon</name>
    <name type="common">Purple false brome</name>
    <name type="synonym">Trachynia distachya</name>
    <dbReference type="NCBI Taxonomy" id="15368"/>
    <lineage>
        <taxon>Eukaryota</taxon>
        <taxon>Viridiplantae</taxon>
        <taxon>Streptophyta</taxon>
        <taxon>Embryophyta</taxon>
        <taxon>Tracheophyta</taxon>
        <taxon>Spermatophyta</taxon>
        <taxon>Magnoliopsida</taxon>
        <taxon>Liliopsida</taxon>
        <taxon>Poales</taxon>
        <taxon>Poaceae</taxon>
        <taxon>BOP clade</taxon>
        <taxon>Pooideae</taxon>
        <taxon>Stipodae</taxon>
        <taxon>Brachypodieae</taxon>
        <taxon>Brachypodium</taxon>
    </lineage>
</organism>
<evidence type="ECO:0000313" key="2">
    <source>
        <dbReference type="EMBL" id="KQK00713.1"/>
    </source>
</evidence>
<protein>
    <recommendedName>
        <fullName evidence="5">Secreted protein</fullName>
    </recommendedName>
</protein>
<name>A0A0Q3JQ70_BRADI</name>
<keyword evidence="4" id="KW-1185">Reference proteome</keyword>
<dbReference type="EMBL" id="CM000882">
    <property type="protein sequence ID" value="KQK00713.1"/>
    <property type="molecule type" value="Genomic_DNA"/>
</dbReference>
<feature type="signal peptide" evidence="1">
    <location>
        <begin position="1"/>
        <end position="28"/>
    </location>
</feature>
<gene>
    <name evidence="2" type="ORF">BRADI_3g51362v3</name>
</gene>
<reference evidence="3" key="3">
    <citation type="submission" date="2018-08" db="UniProtKB">
        <authorList>
            <consortium name="EnsemblPlants"/>
        </authorList>
    </citation>
    <scope>IDENTIFICATION</scope>
    <source>
        <strain evidence="3">cv. Bd21</strain>
    </source>
</reference>
<dbReference type="EnsemblPlants" id="KQK00713">
    <property type="protein sequence ID" value="KQK00713"/>
    <property type="gene ID" value="BRADI_3g51362v3"/>
</dbReference>
<dbReference type="AlphaFoldDB" id="A0A0Q3JQ70"/>
<evidence type="ECO:0000313" key="4">
    <source>
        <dbReference type="Proteomes" id="UP000008810"/>
    </source>
</evidence>
<reference evidence="2" key="2">
    <citation type="submission" date="2017-06" db="EMBL/GenBank/DDBJ databases">
        <title>WGS assembly of Brachypodium distachyon.</title>
        <authorList>
            <consortium name="The International Brachypodium Initiative"/>
            <person name="Lucas S."/>
            <person name="Harmon-Smith M."/>
            <person name="Lail K."/>
            <person name="Tice H."/>
            <person name="Grimwood J."/>
            <person name="Bruce D."/>
            <person name="Barry K."/>
            <person name="Shu S."/>
            <person name="Lindquist E."/>
            <person name="Wang M."/>
            <person name="Pitluck S."/>
            <person name="Vogel J.P."/>
            <person name="Garvin D.F."/>
            <person name="Mockler T.C."/>
            <person name="Schmutz J."/>
            <person name="Rokhsar D."/>
            <person name="Bevan M.W."/>
        </authorList>
    </citation>
    <scope>NUCLEOTIDE SEQUENCE</scope>
    <source>
        <strain evidence="2">Bd21</strain>
    </source>
</reference>
<feature type="chain" id="PRO_5036297566" description="Secreted protein" evidence="1">
    <location>
        <begin position="29"/>
        <end position="109"/>
    </location>
</feature>
<sequence length="109" mass="12627">MTLAVRLLCDPCFWSSLFFSFFLSQAPTCCPVPRGRKGGGGGWRRFRLPRRRLMVRSRRCRRGEERNRSVHPCPWIWFCSLVDVSFSVLFLPDLAGGARHACCSDFWLI</sequence>
<keyword evidence="1" id="KW-0732">Signal</keyword>